<feature type="compositionally biased region" description="Low complexity" evidence="1">
    <location>
        <begin position="122"/>
        <end position="137"/>
    </location>
</feature>
<dbReference type="InParanoid" id="M1D878"/>
<name>M1D878_SOLTU</name>
<dbReference type="PaxDb" id="4113-PGSC0003DMT400084862"/>
<reference evidence="3" key="1">
    <citation type="journal article" date="2011" name="Nature">
        <title>Genome sequence and analysis of the tuber crop potato.</title>
        <authorList>
            <consortium name="The Potato Genome Sequencing Consortium"/>
        </authorList>
    </citation>
    <scope>NUCLEOTIDE SEQUENCE [LARGE SCALE GENOMIC DNA]</scope>
    <source>
        <strain evidence="3">cv. DM1-3 516 R44</strain>
    </source>
</reference>
<evidence type="ECO:0000313" key="2">
    <source>
        <dbReference type="EnsemblPlants" id="PGSC0003DMT400084862"/>
    </source>
</evidence>
<dbReference type="EnsemblPlants" id="PGSC0003DMT400084862">
    <property type="protein sequence ID" value="PGSC0003DMT400084862"/>
    <property type="gene ID" value="PGSC0003DMG400034433"/>
</dbReference>
<organism evidence="2 3">
    <name type="scientific">Solanum tuberosum</name>
    <name type="common">Potato</name>
    <dbReference type="NCBI Taxonomy" id="4113"/>
    <lineage>
        <taxon>Eukaryota</taxon>
        <taxon>Viridiplantae</taxon>
        <taxon>Streptophyta</taxon>
        <taxon>Embryophyta</taxon>
        <taxon>Tracheophyta</taxon>
        <taxon>Spermatophyta</taxon>
        <taxon>Magnoliopsida</taxon>
        <taxon>eudicotyledons</taxon>
        <taxon>Gunneridae</taxon>
        <taxon>Pentapetalae</taxon>
        <taxon>asterids</taxon>
        <taxon>lamiids</taxon>
        <taxon>Solanales</taxon>
        <taxon>Solanaceae</taxon>
        <taxon>Solanoideae</taxon>
        <taxon>Solaneae</taxon>
        <taxon>Solanum</taxon>
    </lineage>
</organism>
<proteinExistence type="predicted"/>
<dbReference type="PANTHER" id="PTHR33180:SF31">
    <property type="entry name" value="POLYPROTEIN PROTEIN"/>
    <property type="match status" value="1"/>
</dbReference>
<feature type="region of interest" description="Disordered" evidence="1">
    <location>
        <begin position="103"/>
        <end position="187"/>
    </location>
</feature>
<evidence type="ECO:0000313" key="3">
    <source>
        <dbReference type="Proteomes" id="UP000011115"/>
    </source>
</evidence>
<dbReference type="PANTHER" id="PTHR33180">
    <property type="entry name" value="PHOTOSYSTEM II CP43 REACTION CENTER PROTEIN"/>
    <property type="match status" value="1"/>
</dbReference>
<dbReference type="Proteomes" id="UP000011115">
    <property type="component" value="Unassembled WGS sequence"/>
</dbReference>
<sequence length="187" mass="20240">MVRDKEVECHSEHINDLLGQSLHSVLPYQGFPIFLSLDDLKGWLAPMIFDINLRRKTSLLFPALITKLCRLVGVPRDPASDIEVTPSSSTDIRCIEAKFTQEEVDRRRAAPTGTSPEVDVDSLSAEAPSSTPASEPLGIPAPSSPSHTSDDEDAPETTGDMQGDGAAHAKLDAETDVELISMDVEET</sequence>
<accession>M1D878</accession>
<evidence type="ECO:0008006" key="4">
    <source>
        <dbReference type="Google" id="ProtNLM"/>
    </source>
</evidence>
<evidence type="ECO:0000256" key="1">
    <source>
        <dbReference type="SAM" id="MobiDB-lite"/>
    </source>
</evidence>
<keyword evidence="3" id="KW-1185">Reference proteome</keyword>
<reference evidence="2" key="2">
    <citation type="submission" date="2015-06" db="UniProtKB">
        <authorList>
            <consortium name="EnsemblPlants"/>
        </authorList>
    </citation>
    <scope>IDENTIFICATION</scope>
    <source>
        <strain evidence="2">DM1-3 516 R44</strain>
    </source>
</reference>
<protein>
    <recommendedName>
        <fullName evidence="4">Polyprotein protein</fullName>
    </recommendedName>
</protein>
<dbReference type="AlphaFoldDB" id="M1D878"/>
<dbReference type="Gramene" id="PGSC0003DMT400084862">
    <property type="protein sequence ID" value="PGSC0003DMT400084862"/>
    <property type="gene ID" value="PGSC0003DMG400034433"/>
</dbReference>
<dbReference type="HOGENOM" id="CLU_029307_0_0_1"/>